<dbReference type="PANTHER" id="PTHR37471:SF1">
    <property type="entry name" value="AB HYDROLASE-1 DOMAIN-CONTAINING PROTEIN"/>
    <property type="match status" value="1"/>
</dbReference>
<dbReference type="InterPro" id="IPR000073">
    <property type="entry name" value="AB_hydrolase_1"/>
</dbReference>
<evidence type="ECO:0000256" key="1">
    <source>
        <dbReference type="SAM" id="Phobius"/>
    </source>
</evidence>
<sequence>MIGKSLPEYAFILFSILALRLVAPASLLYVATCIYSRKLYLSTWTSLYLGLEAAFFCAYFIRRTRLQQNIHKPPLLDRNQRQALFQRCAEHVLNVNDTYPLGWFSSSRVKKENVVEWLLWALFASSPEEALEDWQEEVAAYVKKIESILGTSFEEGRDAAVSAIRLTLDPVKMVHRPLIWYLIVSVVDMYTTFRLFWLGFRHYSPRTWFRVFPVRPFTILSRPSSTEHFSYWYRPHKSVKKDPIVFIHGIGIGLYAYISFLTDLYHSDPDVGILCIELLPISMHITSEPIPPRETMLEAIYTTMSSLGIRDAVLAAHSYGTVVAAHMIRQLAEETPCSSSPSSLRPNITSYLLIDPIPILLHLPDVAYNFLYRVPKHANEWQLWYFASRDPDIAHTLGRHFFWTDNVLWRDDLILEGSDPSRASRDRVRKPIAVVLASEDQIVPAKNVRRYLTGEDEAKARWVSKCGTLQVLYNPGLDHATVFDTKKRRRGMVEVLEGFCGLRKER</sequence>
<proteinExistence type="predicted"/>
<accession>A0ABR1J7U0</accession>
<feature type="transmembrane region" description="Helical" evidence="1">
    <location>
        <begin position="178"/>
        <end position="200"/>
    </location>
</feature>
<feature type="domain" description="AB hydrolase-1" evidence="2">
    <location>
        <begin position="244"/>
        <end position="446"/>
    </location>
</feature>
<dbReference type="SUPFAM" id="SSF53474">
    <property type="entry name" value="alpha/beta-Hydrolases"/>
    <property type="match status" value="1"/>
</dbReference>
<reference evidence="3 4" key="1">
    <citation type="submission" date="2024-01" db="EMBL/GenBank/DDBJ databases">
        <title>A draft genome for the cacao thread blight pathogen Marasmiellus scandens.</title>
        <authorList>
            <person name="Baruah I.K."/>
            <person name="Leung J."/>
            <person name="Bukari Y."/>
            <person name="Amoako-Attah I."/>
            <person name="Meinhardt L.W."/>
            <person name="Bailey B.A."/>
            <person name="Cohen S.P."/>
        </authorList>
    </citation>
    <scope>NUCLEOTIDE SEQUENCE [LARGE SCALE GENOMIC DNA]</scope>
    <source>
        <strain evidence="3 4">GH-19</strain>
    </source>
</reference>
<keyword evidence="1" id="KW-1133">Transmembrane helix</keyword>
<evidence type="ECO:0000313" key="3">
    <source>
        <dbReference type="EMBL" id="KAK7449205.1"/>
    </source>
</evidence>
<dbReference type="InterPro" id="IPR029058">
    <property type="entry name" value="AB_hydrolase_fold"/>
</dbReference>
<feature type="transmembrane region" description="Helical" evidence="1">
    <location>
        <begin position="12"/>
        <end position="32"/>
    </location>
</feature>
<name>A0ABR1J7U0_9AGAR</name>
<protein>
    <recommendedName>
        <fullName evidence="2">AB hydrolase-1 domain-containing protein</fullName>
    </recommendedName>
</protein>
<evidence type="ECO:0000259" key="2">
    <source>
        <dbReference type="Pfam" id="PF12697"/>
    </source>
</evidence>
<feature type="transmembrane region" description="Helical" evidence="1">
    <location>
        <begin position="244"/>
        <end position="265"/>
    </location>
</feature>
<feature type="transmembrane region" description="Helical" evidence="1">
    <location>
        <begin position="39"/>
        <end position="61"/>
    </location>
</feature>
<gene>
    <name evidence="3" type="ORF">VKT23_013351</name>
</gene>
<dbReference type="Pfam" id="PF12697">
    <property type="entry name" value="Abhydrolase_6"/>
    <property type="match status" value="1"/>
</dbReference>
<dbReference type="PANTHER" id="PTHR37471">
    <property type="entry name" value="UNNAMED PRODUCT"/>
    <property type="match status" value="1"/>
</dbReference>
<dbReference type="Gene3D" id="3.40.50.1820">
    <property type="entry name" value="alpha/beta hydrolase"/>
    <property type="match status" value="1"/>
</dbReference>
<dbReference type="EMBL" id="JBANRG010000036">
    <property type="protein sequence ID" value="KAK7449205.1"/>
    <property type="molecule type" value="Genomic_DNA"/>
</dbReference>
<keyword evidence="1" id="KW-0812">Transmembrane</keyword>
<keyword evidence="4" id="KW-1185">Reference proteome</keyword>
<dbReference type="Proteomes" id="UP001498398">
    <property type="component" value="Unassembled WGS sequence"/>
</dbReference>
<organism evidence="3 4">
    <name type="scientific">Marasmiellus scandens</name>
    <dbReference type="NCBI Taxonomy" id="2682957"/>
    <lineage>
        <taxon>Eukaryota</taxon>
        <taxon>Fungi</taxon>
        <taxon>Dikarya</taxon>
        <taxon>Basidiomycota</taxon>
        <taxon>Agaricomycotina</taxon>
        <taxon>Agaricomycetes</taxon>
        <taxon>Agaricomycetidae</taxon>
        <taxon>Agaricales</taxon>
        <taxon>Marasmiineae</taxon>
        <taxon>Omphalotaceae</taxon>
        <taxon>Marasmiellus</taxon>
    </lineage>
</organism>
<keyword evidence="1" id="KW-0472">Membrane</keyword>
<evidence type="ECO:0000313" key="4">
    <source>
        <dbReference type="Proteomes" id="UP001498398"/>
    </source>
</evidence>
<comment type="caution">
    <text evidence="3">The sequence shown here is derived from an EMBL/GenBank/DDBJ whole genome shotgun (WGS) entry which is preliminary data.</text>
</comment>